<reference evidence="1" key="1">
    <citation type="submission" date="2021-02" db="EMBL/GenBank/DDBJ databases">
        <title>Genome-Resolved Metagenomics of a Microbial Community Performing Photosynthetic Biological Nutrient Removal.</title>
        <authorList>
            <person name="Mcdaniel E.A."/>
        </authorList>
    </citation>
    <scope>NUCLEOTIDE SEQUENCE</scope>
    <source>
        <strain evidence="1">UWPOB_OBS1</strain>
    </source>
</reference>
<protein>
    <submittedName>
        <fullName evidence="1">Uncharacterized protein</fullName>
    </submittedName>
</protein>
<comment type="caution">
    <text evidence="1">The sequence shown here is derived from an EMBL/GenBank/DDBJ whole genome shotgun (WGS) entry which is preliminary data.</text>
</comment>
<gene>
    <name evidence="1" type="ORF">J0M35_18695</name>
</gene>
<evidence type="ECO:0000313" key="1">
    <source>
        <dbReference type="EMBL" id="MBN8662405.1"/>
    </source>
</evidence>
<dbReference type="Proteomes" id="UP000664277">
    <property type="component" value="Unassembled WGS sequence"/>
</dbReference>
<evidence type="ECO:0000313" key="2">
    <source>
        <dbReference type="Proteomes" id="UP000664277"/>
    </source>
</evidence>
<dbReference type="AlphaFoldDB" id="A0A8J7TP21"/>
<organism evidence="1 2">
    <name type="scientific">Candidatus Obscuribacter phosphatis</name>
    <dbReference type="NCBI Taxonomy" id="1906157"/>
    <lineage>
        <taxon>Bacteria</taxon>
        <taxon>Bacillati</taxon>
        <taxon>Candidatus Melainabacteria</taxon>
        <taxon>Candidatus Obscuribacterales</taxon>
        <taxon>Candidatus Obscuribacteraceae</taxon>
        <taxon>Candidatus Obscuribacter</taxon>
    </lineage>
</organism>
<name>A0A8J7TP21_9BACT</name>
<proteinExistence type="predicted"/>
<sequence length="78" mass="8681">MFAKLTGPLYQIFFGKASMAVFVGKNLVGLALSVSGCETFEAMACHASPWLAVISADLVWYNMPTLLRLIRLDRVWSR</sequence>
<dbReference type="EMBL" id="JAFLCK010000038">
    <property type="protein sequence ID" value="MBN8662405.1"/>
    <property type="molecule type" value="Genomic_DNA"/>
</dbReference>
<accession>A0A8J7TP21</accession>